<dbReference type="PRINTS" id="PR00040">
    <property type="entry name" value="HTHMERR"/>
</dbReference>
<dbReference type="InterPro" id="IPR000551">
    <property type="entry name" value="MerR-type_HTH_dom"/>
</dbReference>
<evidence type="ECO:0000256" key="1">
    <source>
        <dbReference type="ARBA" id="ARBA00023125"/>
    </source>
</evidence>
<name>A0ABS4JY12_9FIRM</name>
<dbReference type="InterPro" id="IPR047057">
    <property type="entry name" value="MerR_fam"/>
</dbReference>
<evidence type="ECO:0000259" key="3">
    <source>
        <dbReference type="PROSITE" id="PS50937"/>
    </source>
</evidence>
<keyword evidence="2" id="KW-0175">Coiled coil</keyword>
<dbReference type="Pfam" id="PF07739">
    <property type="entry name" value="TipAS"/>
    <property type="match status" value="1"/>
</dbReference>
<accession>A0ABS4JY12</accession>
<reference evidence="4 5" key="1">
    <citation type="submission" date="2021-03" db="EMBL/GenBank/DDBJ databases">
        <title>Genomic Encyclopedia of Type Strains, Phase IV (KMG-IV): sequencing the most valuable type-strain genomes for metagenomic binning, comparative biology and taxonomic classification.</title>
        <authorList>
            <person name="Goeker M."/>
        </authorList>
    </citation>
    <scope>NUCLEOTIDE SEQUENCE [LARGE SCALE GENOMIC DNA]</scope>
    <source>
        <strain evidence="4 5">DSM 27138</strain>
    </source>
</reference>
<feature type="domain" description="HTH merR-type" evidence="3">
    <location>
        <begin position="5"/>
        <end position="74"/>
    </location>
</feature>
<dbReference type="PANTHER" id="PTHR30204">
    <property type="entry name" value="REDOX-CYCLING DRUG-SENSING TRANSCRIPTIONAL ACTIVATOR SOXR"/>
    <property type="match status" value="1"/>
</dbReference>
<dbReference type="Pfam" id="PF13411">
    <property type="entry name" value="MerR_1"/>
    <property type="match status" value="1"/>
</dbReference>
<dbReference type="Proteomes" id="UP001519289">
    <property type="component" value="Unassembled WGS sequence"/>
</dbReference>
<dbReference type="EMBL" id="JAGGLG010000037">
    <property type="protein sequence ID" value="MBP2019875.1"/>
    <property type="molecule type" value="Genomic_DNA"/>
</dbReference>
<dbReference type="Gene3D" id="1.10.1660.10">
    <property type="match status" value="1"/>
</dbReference>
<dbReference type="InterPro" id="IPR012925">
    <property type="entry name" value="TipAS_dom"/>
</dbReference>
<dbReference type="GO" id="GO:0003677">
    <property type="term" value="F:DNA binding"/>
    <property type="evidence" value="ECO:0007669"/>
    <property type="project" value="UniProtKB-KW"/>
</dbReference>
<dbReference type="PROSITE" id="PS50937">
    <property type="entry name" value="HTH_MERR_2"/>
    <property type="match status" value="1"/>
</dbReference>
<sequence length="242" mass="27841">MSGRGWKIGELARRVGLTVRTLHHYDRIGLFSPSHTTESGHRVYSDEDVRTLLQIISLKQLGFSLGEIRAMISDRGADPREMLELQLNRLDAEIAALTEVRDRVRRIYEHLQRGRPVSTEEIMAVAHALTLTRSPHFRREQVEDLRRRYLALDPAEQQRLFETGRRLVSEFRRCLSAGKPPDDPEVIALARRWKEATGALLPADEPLTQAAERYYRENPDAGLIFGMDGELYRYIKQAVSHE</sequence>
<comment type="caution">
    <text evidence="4">The sequence shown here is derived from an EMBL/GenBank/DDBJ whole genome shotgun (WGS) entry which is preliminary data.</text>
</comment>
<organism evidence="4 5">
    <name type="scientific">Symbiobacterium terraclitae</name>
    <dbReference type="NCBI Taxonomy" id="557451"/>
    <lineage>
        <taxon>Bacteria</taxon>
        <taxon>Bacillati</taxon>
        <taxon>Bacillota</taxon>
        <taxon>Clostridia</taxon>
        <taxon>Eubacteriales</taxon>
        <taxon>Symbiobacteriaceae</taxon>
        <taxon>Symbiobacterium</taxon>
    </lineage>
</organism>
<dbReference type="PROSITE" id="PS00552">
    <property type="entry name" value="HTH_MERR_1"/>
    <property type="match status" value="1"/>
</dbReference>
<proteinExistence type="predicted"/>
<dbReference type="SUPFAM" id="SSF46955">
    <property type="entry name" value="Putative DNA-binding domain"/>
    <property type="match status" value="1"/>
</dbReference>
<feature type="coiled-coil region" evidence="2">
    <location>
        <begin position="80"/>
        <end position="107"/>
    </location>
</feature>
<evidence type="ECO:0000256" key="2">
    <source>
        <dbReference type="SAM" id="Coils"/>
    </source>
</evidence>
<dbReference type="InterPro" id="IPR009061">
    <property type="entry name" value="DNA-bd_dom_put_sf"/>
</dbReference>
<evidence type="ECO:0000313" key="4">
    <source>
        <dbReference type="EMBL" id="MBP2019875.1"/>
    </source>
</evidence>
<dbReference type="RefSeq" id="WP_209467977.1">
    <property type="nucleotide sequence ID" value="NZ_JAGGLG010000037.1"/>
</dbReference>
<dbReference type="PANTHER" id="PTHR30204:SF90">
    <property type="entry name" value="HTH-TYPE TRANSCRIPTIONAL ACTIVATOR MTA"/>
    <property type="match status" value="1"/>
</dbReference>
<dbReference type="CDD" id="cd04788">
    <property type="entry name" value="HTH_NolA-AlbR"/>
    <property type="match status" value="1"/>
</dbReference>
<gene>
    <name evidence="4" type="ORF">J2Z79_003317</name>
</gene>
<evidence type="ECO:0000313" key="5">
    <source>
        <dbReference type="Proteomes" id="UP001519289"/>
    </source>
</evidence>
<dbReference type="SMART" id="SM00422">
    <property type="entry name" value="HTH_MERR"/>
    <property type="match status" value="1"/>
</dbReference>
<protein>
    <submittedName>
        <fullName evidence="4">DNA-binding transcriptional MerR regulator</fullName>
    </submittedName>
</protein>
<keyword evidence="5" id="KW-1185">Reference proteome</keyword>
<keyword evidence="1 4" id="KW-0238">DNA-binding</keyword>